<dbReference type="InterPro" id="IPR011989">
    <property type="entry name" value="ARM-like"/>
</dbReference>
<dbReference type="GO" id="GO:0051301">
    <property type="term" value="P:cell division"/>
    <property type="evidence" value="ECO:0007669"/>
    <property type="project" value="UniProtKB-KW"/>
</dbReference>
<evidence type="ECO:0000259" key="7">
    <source>
        <dbReference type="Pfam" id="PF09759"/>
    </source>
</evidence>
<dbReference type="SUPFAM" id="SSF48371">
    <property type="entry name" value="ARM repeat"/>
    <property type="match status" value="1"/>
</dbReference>
<gene>
    <name evidence="8" type="ORF">EV702DRAFT_963558</name>
</gene>
<comment type="function">
    <text evidence="4">May play a role in the regulation of cytokinesis.</text>
</comment>
<dbReference type="Proteomes" id="UP000714275">
    <property type="component" value="Unassembled WGS sequence"/>
</dbReference>
<protein>
    <recommendedName>
        <fullName evidence="5">Ataxin-10 homolog</fullName>
    </recommendedName>
    <alternativeName>
        <fullName evidence="6">Copper transport protein 86</fullName>
    </alternativeName>
</protein>
<dbReference type="InterPro" id="IPR051374">
    <property type="entry name" value="Ataxin-10/CTR86_families"/>
</dbReference>
<evidence type="ECO:0000256" key="5">
    <source>
        <dbReference type="ARBA" id="ARBA00044801"/>
    </source>
</evidence>
<keyword evidence="2" id="KW-0132">Cell division</keyword>
<dbReference type="InterPro" id="IPR019156">
    <property type="entry name" value="Ataxin-10_domain"/>
</dbReference>
<name>A0A9P7A2J4_9AGAM</name>
<keyword evidence="3" id="KW-0131">Cell cycle</keyword>
<evidence type="ECO:0000256" key="2">
    <source>
        <dbReference type="ARBA" id="ARBA00022618"/>
    </source>
</evidence>
<evidence type="ECO:0000256" key="1">
    <source>
        <dbReference type="ARBA" id="ARBA00008384"/>
    </source>
</evidence>
<evidence type="ECO:0000256" key="3">
    <source>
        <dbReference type="ARBA" id="ARBA00023306"/>
    </source>
</evidence>
<accession>A0A9P7A2J4</accession>
<dbReference type="InterPro" id="IPR016024">
    <property type="entry name" value="ARM-type_fold"/>
</dbReference>
<comment type="similarity">
    <text evidence="1">Belongs to the ataxin-10 family.</text>
</comment>
<dbReference type="GO" id="GO:0005829">
    <property type="term" value="C:cytosol"/>
    <property type="evidence" value="ECO:0007669"/>
    <property type="project" value="TreeGrafter"/>
</dbReference>
<dbReference type="EMBL" id="JABBWD010000007">
    <property type="protein sequence ID" value="KAG1781071.1"/>
    <property type="molecule type" value="Genomic_DNA"/>
</dbReference>
<dbReference type="Pfam" id="PF09759">
    <property type="entry name" value="Atx10homo_assoc"/>
    <property type="match status" value="1"/>
</dbReference>
<evidence type="ECO:0000256" key="6">
    <source>
        <dbReference type="ARBA" id="ARBA00044805"/>
    </source>
</evidence>
<dbReference type="OrthoDB" id="379794at2759"/>
<dbReference type="PANTHER" id="PTHR13255:SF0">
    <property type="entry name" value="ATAXIN-10"/>
    <property type="match status" value="1"/>
</dbReference>
<organism evidence="8 9">
    <name type="scientific">Suillus placidus</name>
    <dbReference type="NCBI Taxonomy" id="48579"/>
    <lineage>
        <taxon>Eukaryota</taxon>
        <taxon>Fungi</taxon>
        <taxon>Dikarya</taxon>
        <taxon>Basidiomycota</taxon>
        <taxon>Agaricomycotina</taxon>
        <taxon>Agaricomycetes</taxon>
        <taxon>Agaricomycetidae</taxon>
        <taxon>Boletales</taxon>
        <taxon>Suillineae</taxon>
        <taxon>Suillaceae</taxon>
        <taxon>Suillus</taxon>
    </lineage>
</organism>
<dbReference type="Gene3D" id="1.25.10.10">
    <property type="entry name" value="Leucine-rich Repeat Variant"/>
    <property type="match status" value="1"/>
</dbReference>
<keyword evidence="9" id="KW-1185">Reference proteome</keyword>
<dbReference type="AlphaFoldDB" id="A0A9P7A2J4"/>
<sequence length="521" mass="57994">MDSDQSSLNVRFCEICAGFLSKSGKDSVPSLTRALDTIASDLARNEDLRIRMGSENPSIWLPLQQLWDFLADYPSADADVAELRVLVLSVARFTRNIVAGVAVNQQNAFGVEPALRRVLHLYSSWSAFQVTDSFPATRMAVQALSNIVTTNEDLTARLWNTYLTLPEEQAIIIRLLGSPDHKTILSLLVLMVNCIHDSAERRSLLTKSRGGARICVTLLDRMILLYDAEEFTDGAKAFDYGYHLFAHLFDGGYAPDLYNSLSVEGEVIAQHQTTLLKLLDSYLQSSQTCPVHCDMCPMLSEIFLSLSSYSQSAITRAINPTNSEPLDGSIEHLQELDLLLPKTCEALVLATQCIVKISLLSEDQRTVDSSAVDYEQSSEMLAQLTARAPLRLLRLLDTFLPRIYFGKAVIDPATDRSIPSSVAGSNGFLYLKRDLVRLVGVLCHRDRTFQDRIRVCGGIPVIMNMCVVDERNPYLREHAILALRNLLDGNMENQDEVNSIQPSGYWDEAGVLREKVGATLR</sequence>
<evidence type="ECO:0000313" key="8">
    <source>
        <dbReference type="EMBL" id="KAG1781071.1"/>
    </source>
</evidence>
<proteinExistence type="inferred from homology"/>
<reference evidence="8" key="1">
    <citation type="journal article" date="2020" name="New Phytol.">
        <title>Comparative genomics reveals dynamic genome evolution in host specialist ectomycorrhizal fungi.</title>
        <authorList>
            <person name="Lofgren L.A."/>
            <person name="Nguyen N.H."/>
            <person name="Vilgalys R."/>
            <person name="Ruytinx J."/>
            <person name="Liao H.L."/>
            <person name="Branco S."/>
            <person name="Kuo A."/>
            <person name="LaButti K."/>
            <person name="Lipzen A."/>
            <person name="Andreopoulos W."/>
            <person name="Pangilinan J."/>
            <person name="Riley R."/>
            <person name="Hundley H."/>
            <person name="Na H."/>
            <person name="Barry K."/>
            <person name="Grigoriev I.V."/>
            <person name="Stajich J.E."/>
            <person name="Kennedy P.G."/>
        </authorList>
    </citation>
    <scope>NUCLEOTIDE SEQUENCE</scope>
    <source>
        <strain evidence="8">DOB743</strain>
    </source>
</reference>
<evidence type="ECO:0000256" key="4">
    <source>
        <dbReference type="ARBA" id="ARBA00044746"/>
    </source>
</evidence>
<feature type="domain" description="Ataxin-10" evidence="7">
    <location>
        <begin position="431"/>
        <end position="513"/>
    </location>
</feature>
<evidence type="ECO:0000313" key="9">
    <source>
        <dbReference type="Proteomes" id="UP000714275"/>
    </source>
</evidence>
<comment type="caution">
    <text evidence="8">The sequence shown here is derived from an EMBL/GenBank/DDBJ whole genome shotgun (WGS) entry which is preliminary data.</text>
</comment>
<dbReference type="PANTHER" id="PTHR13255">
    <property type="entry name" value="ATAXIN-10"/>
    <property type="match status" value="1"/>
</dbReference>